<dbReference type="AlphaFoldDB" id="A0ABD3AKS1"/>
<feature type="compositionally biased region" description="Basic and acidic residues" evidence="1">
    <location>
        <begin position="41"/>
        <end position="55"/>
    </location>
</feature>
<dbReference type="PANTHER" id="PTHR33738:SF1">
    <property type="entry name" value="PLANT_T7H20-70 PROTEIN"/>
    <property type="match status" value="1"/>
</dbReference>
<protein>
    <submittedName>
        <fullName evidence="2">Uncharacterized protein</fullName>
    </submittedName>
</protein>
<keyword evidence="3" id="KW-1185">Reference proteome</keyword>
<evidence type="ECO:0000256" key="1">
    <source>
        <dbReference type="SAM" id="MobiDB-lite"/>
    </source>
</evidence>
<dbReference type="PANTHER" id="PTHR33738">
    <property type="entry name" value="EMB|CAB82975.1"/>
    <property type="match status" value="1"/>
</dbReference>
<comment type="caution">
    <text evidence="2">The sequence shown here is derived from an EMBL/GenBank/DDBJ whole genome shotgun (WGS) entry which is preliminary data.</text>
</comment>
<feature type="region of interest" description="Disordered" evidence="1">
    <location>
        <begin position="40"/>
        <end position="74"/>
    </location>
</feature>
<name>A0ABD3AKS1_9GENT</name>
<feature type="compositionally biased region" description="Low complexity" evidence="1">
    <location>
        <begin position="16"/>
        <end position="25"/>
    </location>
</feature>
<dbReference type="Proteomes" id="UP001630127">
    <property type="component" value="Unassembled WGS sequence"/>
</dbReference>
<accession>A0ABD3AKS1</accession>
<proteinExistence type="predicted"/>
<feature type="region of interest" description="Disordered" evidence="1">
    <location>
        <begin position="1"/>
        <end position="25"/>
    </location>
</feature>
<organism evidence="2 3">
    <name type="scientific">Cinchona calisaya</name>
    <dbReference type="NCBI Taxonomy" id="153742"/>
    <lineage>
        <taxon>Eukaryota</taxon>
        <taxon>Viridiplantae</taxon>
        <taxon>Streptophyta</taxon>
        <taxon>Embryophyta</taxon>
        <taxon>Tracheophyta</taxon>
        <taxon>Spermatophyta</taxon>
        <taxon>Magnoliopsida</taxon>
        <taxon>eudicotyledons</taxon>
        <taxon>Gunneridae</taxon>
        <taxon>Pentapetalae</taxon>
        <taxon>asterids</taxon>
        <taxon>lamiids</taxon>
        <taxon>Gentianales</taxon>
        <taxon>Rubiaceae</taxon>
        <taxon>Cinchonoideae</taxon>
        <taxon>Cinchoneae</taxon>
        <taxon>Cinchona</taxon>
    </lineage>
</organism>
<evidence type="ECO:0000313" key="2">
    <source>
        <dbReference type="EMBL" id="KAL3531760.1"/>
    </source>
</evidence>
<gene>
    <name evidence="2" type="ORF">ACH5RR_005281</name>
</gene>
<dbReference type="EMBL" id="JBJUIK010000003">
    <property type="protein sequence ID" value="KAL3531760.1"/>
    <property type="molecule type" value="Genomic_DNA"/>
</dbReference>
<sequence>MEGRKKSDSSTFTDLFGSKDSSISSSSEIFGSIFAPPSKVLGRESQRPDVIEKKQGPSGQVWNTKAGPSESIPNKEMSSFYQEEKVQPCHLSSSIYYGGQDVYSQPQNTQASSYTTFTKDVGEDDSGFASRGNWWQGVLMLTVTIGLCTTRSSPPGNCEFIYIQPRMQEVITRVDAGSY</sequence>
<evidence type="ECO:0000313" key="3">
    <source>
        <dbReference type="Proteomes" id="UP001630127"/>
    </source>
</evidence>
<reference evidence="2 3" key="1">
    <citation type="submission" date="2024-11" db="EMBL/GenBank/DDBJ databases">
        <title>A near-complete genome assembly of Cinchona calisaya.</title>
        <authorList>
            <person name="Lian D.C."/>
            <person name="Zhao X.W."/>
            <person name="Wei L."/>
        </authorList>
    </citation>
    <scope>NUCLEOTIDE SEQUENCE [LARGE SCALE GENOMIC DNA]</scope>
    <source>
        <tissue evidence="2">Nenye</tissue>
    </source>
</reference>